<sequence>MHTGKKVRLRAIREEDLDTIVRIWMDNSLLASDKIPYPLELEEVREYLKKIRSDGNGYIFAVETLADHSMIRNHQCLRHQLAPSVCLCGYLPRFRITQPGLRHRCHGNPAPIHL</sequence>
<accession>A0A1N7M478</accession>
<organism evidence="1 2">
    <name type="scientific">Kroppenstedtia eburnea</name>
    <dbReference type="NCBI Taxonomy" id="714067"/>
    <lineage>
        <taxon>Bacteria</taxon>
        <taxon>Bacillati</taxon>
        <taxon>Bacillota</taxon>
        <taxon>Bacilli</taxon>
        <taxon>Bacillales</taxon>
        <taxon>Thermoactinomycetaceae</taxon>
        <taxon>Kroppenstedtia</taxon>
    </lineage>
</organism>
<dbReference type="AlphaFoldDB" id="A0A1N7M478"/>
<evidence type="ECO:0000313" key="2">
    <source>
        <dbReference type="Proteomes" id="UP000186795"/>
    </source>
</evidence>
<dbReference type="Proteomes" id="UP000186795">
    <property type="component" value="Unassembled WGS sequence"/>
</dbReference>
<proteinExistence type="predicted"/>
<evidence type="ECO:0000313" key="1">
    <source>
        <dbReference type="EMBL" id="SIS80915.1"/>
    </source>
</evidence>
<keyword evidence="2" id="KW-1185">Reference proteome</keyword>
<dbReference type="Gene3D" id="3.40.630.30">
    <property type="match status" value="1"/>
</dbReference>
<reference evidence="2" key="1">
    <citation type="submission" date="2017-01" db="EMBL/GenBank/DDBJ databases">
        <authorList>
            <person name="Varghese N."/>
            <person name="Submissions S."/>
        </authorList>
    </citation>
    <scope>NUCLEOTIDE SEQUENCE [LARGE SCALE GENOMIC DNA]</scope>
    <source>
        <strain evidence="2">DSM 45196</strain>
    </source>
</reference>
<gene>
    <name evidence="1" type="ORF">SAMN05421790_105192</name>
</gene>
<dbReference type="InterPro" id="IPR016181">
    <property type="entry name" value="Acyl_CoA_acyltransferase"/>
</dbReference>
<evidence type="ECO:0008006" key="3">
    <source>
        <dbReference type="Google" id="ProtNLM"/>
    </source>
</evidence>
<protein>
    <recommendedName>
        <fullName evidence="3">Acetyltransferase (GNAT) domain-containing protein</fullName>
    </recommendedName>
</protein>
<name>A0A1N7M478_9BACL</name>
<dbReference type="SUPFAM" id="SSF55729">
    <property type="entry name" value="Acyl-CoA N-acyltransferases (Nat)"/>
    <property type="match status" value="1"/>
</dbReference>
<dbReference type="EMBL" id="FTOD01000005">
    <property type="protein sequence ID" value="SIS80915.1"/>
    <property type="molecule type" value="Genomic_DNA"/>
</dbReference>